<evidence type="ECO:0000313" key="1">
    <source>
        <dbReference type="EMBL" id="KAJ5470928.1"/>
    </source>
</evidence>
<organism evidence="1 2">
    <name type="scientific">Penicillium desertorum</name>
    <dbReference type="NCBI Taxonomy" id="1303715"/>
    <lineage>
        <taxon>Eukaryota</taxon>
        <taxon>Fungi</taxon>
        <taxon>Dikarya</taxon>
        <taxon>Ascomycota</taxon>
        <taxon>Pezizomycotina</taxon>
        <taxon>Eurotiomycetes</taxon>
        <taxon>Eurotiomycetidae</taxon>
        <taxon>Eurotiales</taxon>
        <taxon>Aspergillaceae</taxon>
        <taxon>Penicillium</taxon>
    </lineage>
</organism>
<dbReference type="Proteomes" id="UP001147760">
    <property type="component" value="Unassembled WGS sequence"/>
</dbReference>
<accession>A0A9W9WPE6</accession>
<keyword evidence="2" id="KW-1185">Reference proteome</keyword>
<comment type="caution">
    <text evidence="1">The sequence shown here is derived from an EMBL/GenBank/DDBJ whole genome shotgun (WGS) entry which is preliminary data.</text>
</comment>
<dbReference type="AlphaFoldDB" id="A0A9W9WPE6"/>
<protein>
    <submittedName>
        <fullName evidence="1">Uncharacterized protein</fullName>
    </submittedName>
</protein>
<proteinExistence type="predicted"/>
<name>A0A9W9WPE6_9EURO</name>
<reference evidence="1" key="1">
    <citation type="submission" date="2022-12" db="EMBL/GenBank/DDBJ databases">
        <authorList>
            <person name="Petersen C."/>
        </authorList>
    </citation>
    <scope>NUCLEOTIDE SEQUENCE</scope>
    <source>
        <strain evidence="1">IBT 17660</strain>
    </source>
</reference>
<reference evidence="1" key="2">
    <citation type="journal article" date="2023" name="IMA Fungus">
        <title>Comparative genomic study of the Penicillium genus elucidates a diverse pangenome and 15 lateral gene transfer events.</title>
        <authorList>
            <person name="Petersen C."/>
            <person name="Sorensen T."/>
            <person name="Nielsen M.R."/>
            <person name="Sondergaard T.E."/>
            <person name="Sorensen J.L."/>
            <person name="Fitzpatrick D.A."/>
            <person name="Frisvad J.C."/>
            <person name="Nielsen K.L."/>
        </authorList>
    </citation>
    <scope>NUCLEOTIDE SEQUENCE</scope>
    <source>
        <strain evidence="1">IBT 17660</strain>
    </source>
</reference>
<gene>
    <name evidence="1" type="ORF">N7530_008285</name>
</gene>
<sequence>MTRPTSQVYTSKATIGALRSPTFLDPRLPLIYGMSTVETSELVIRPTYHDDEKAYAPCLKMIS</sequence>
<evidence type="ECO:0000313" key="2">
    <source>
        <dbReference type="Proteomes" id="UP001147760"/>
    </source>
</evidence>
<dbReference type="EMBL" id="JAPWDO010000005">
    <property type="protein sequence ID" value="KAJ5470928.1"/>
    <property type="molecule type" value="Genomic_DNA"/>
</dbReference>